<comment type="similarity">
    <text evidence="2">Belongs to the EamA transporter family.</text>
</comment>
<feature type="transmembrane region" description="Helical" evidence="7">
    <location>
        <begin position="102"/>
        <end position="119"/>
    </location>
</feature>
<feature type="transmembrane region" description="Helical" evidence="7">
    <location>
        <begin position="257"/>
        <end position="274"/>
    </location>
</feature>
<dbReference type="GO" id="GO:0005886">
    <property type="term" value="C:plasma membrane"/>
    <property type="evidence" value="ECO:0007669"/>
    <property type="project" value="UniProtKB-SubCell"/>
</dbReference>
<keyword evidence="3" id="KW-1003">Cell membrane</keyword>
<evidence type="ECO:0000256" key="4">
    <source>
        <dbReference type="ARBA" id="ARBA00022692"/>
    </source>
</evidence>
<dbReference type="OrthoDB" id="1682095at2"/>
<dbReference type="Pfam" id="PF00892">
    <property type="entry name" value="EamA"/>
    <property type="match status" value="2"/>
</dbReference>
<comment type="caution">
    <text evidence="9">The sequence shown here is derived from an EMBL/GenBank/DDBJ whole genome shotgun (WGS) entry which is preliminary data.</text>
</comment>
<dbReference type="Gene3D" id="1.10.3730.20">
    <property type="match status" value="1"/>
</dbReference>
<name>A0A3B0CKY1_9BACL</name>
<dbReference type="PANTHER" id="PTHR32322:SF18">
    <property type="entry name" value="S-ADENOSYLMETHIONINE_S-ADENOSYLHOMOCYSTEINE TRANSPORTER"/>
    <property type="match status" value="1"/>
</dbReference>
<keyword evidence="5 7" id="KW-1133">Transmembrane helix</keyword>
<dbReference type="InterPro" id="IPR037185">
    <property type="entry name" value="EmrE-like"/>
</dbReference>
<dbReference type="AlphaFoldDB" id="A0A3B0CKY1"/>
<feature type="transmembrane region" description="Helical" evidence="7">
    <location>
        <begin position="219"/>
        <end position="245"/>
    </location>
</feature>
<evidence type="ECO:0000259" key="8">
    <source>
        <dbReference type="Pfam" id="PF00892"/>
    </source>
</evidence>
<evidence type="ECO:0000256" key="6">
    <source>
        <dbReference type="ARBA" id="ARBA00023136"/>
    </source>
</evidence>
<evidence type="ECO:0000256" key="1">
    <source>
        <dbReference type="ARBA" id="ARBA00004651"/>
    </source>
</evidence>
<proteinExistence type="inferred from homology"/>
<evidence type="ECO:0000256" key="3">
    <source>
        <dbReference type="ARBA" id="ARBA00022475"/>
    </source>
</evidence>
<feature type="transmembrane region" description="Helical" evidence="7">
    <location>
        <begin position="126"/>
        <end position="143"/>
    </location>
</feature>
<dbReference type="PANTHER" id="PTHR32322">
    <property type="entry name" value="INNER MEMBRANE TRANSPORTER"/>
    <property type="match status" value="1"/>
</dbReference>
<dbReference type="RefSeq" id="WP_120747202.1">
    <property type="nucleotide sequence ID" value="NZ_RBAH01000006.1"/>
</dbReference>
<organism evidence="9 10">
    <name type="scientific">Paenibacillus ginsengarvi</name>
    <dbReference type="NCBI Taxonomy" id="400777"/>
    <lineage>
        <taxon>Bacteria</taxon>
        <taxon>Bacillati</taxon>
        <taxon>Bacillota</taxon>
        <taxon>Bacilli</taxon>
        <taxon>Bacillales</taxon>
        <taxon>Paenibacillaceae</taxon>
        <taxon>Paenibacillus</taxon>
    </lineage>
</organism>
<feature type="domain" description="EamA" evidence="8">
    <location>
        <begin position="10"/>
        <end position="142"/>
    </location>
</feature>
<evidence type="ECO:0000256" key="2">
    <source>
        <dbReference type="ARBA" id="ARBA00007362"/>
    </source>
</evidence>
<feature type="transmembrane region" description="Helical" evidence="7">
    <location>
        <begin position="280"/>
        <end position="298"/>
    </location>
</feature>
<keyword evidence="10" id="KW-1185">Reference proteome</keyword>
<keyword evidence="4 7" id="KW-0812">Transmembrane</keyword>
<sequence length="317" mass="33408">MPTNKGNRSAYAAALLYAFIIGFSFLFVKFALTAASPLDTLAHRFTISLAAAAALVLFGPFKLSIRLRDIAAILPLAMLYPTLFFTFQTFGLAHTTSSEAGIVQAMAPALTMILAAFVLKERPGLLQLLSVLLSVAGVVYIFVMKGARLEAASLTGVGLIALAALSLAGYGVLTRKLAQSYRVIDITFLMSLIGFVAFNGLSVAAHVAEGSLSAYFQPFISPLFTVSILYLGVLSSLGSSLLSNFVLSRLETYKMSAFNNMATLITILAGVVMLGERLTIYHGIGAVMIIAGVLGANLPAAGKRKARTVPNASSAPK</sequence>
<accession>A0A3B0CKY1</accession>
<feature type="domain" description="EamA" evidence="8">
    <location>
        <begin position="155"/>
        <end position="296"/>
    </location>
</feature>
<feature type="transmembrane region" description="Helical" evidence="7">
    <location>
        <begin position="41"/>
        <end position="58"/>
    </location>
</feature>
<dbReference type="InterPro" id="IPR000620">
    <property type="entry name" value="EamA_dom"/>
</dbReference>
<dbReference type="EMBL" id="RBAH01000006">
    <property type="protein sequence ID" value="RKN84997.1"/>
    <property type="molecule type" value="Genomic_DNA"/>
</dbReference>
<comment type="subcellular location">
    <subcellularLocation>
        <location evidence="1">Cell membrane</location>
        <topology evidence="1">Multi-pass membrane protein</topology>
    </subcellularLocation>
</comment>
<evidence type="ECO:0000313" key="9">
    <source>
        <dbReference type="EMBL" id="RKN84997.1"/>
    </source>
</evidence>
<feature type="transmembrane region" description="Helical" evidence="7">
    <location>
        <begin position="186"/>
        <end position="207"/>
    </location>
</feature>
<feature type="transmembrane region" description="Helical" evidence="7">
    <location>
        <begin position="155"/>
        <end position="174"/>
    </location>
</feature>
<feature type="transmembrane region" description="Helical" evidence="7">
    <location>
        <begin position="12"/>
        <end position="35"/>
    </location>
</feature>
<gene>
    <name evidence="9" type="ORF">D7M11_10765</name>
</gene>
<evidence type="ECO:0000256" key="7">
    <source>
        <dbReference type="SAM" id="Phobius"/>
    </source>
</evidence>
<evidence type="ECO:0000313" key="10">
    <source>
        <dbReference type="Proteomes" id="UP000282311"/>
    </source>
</evidence>
<dbReference type="SUPFAM" id="SSF103481">
    <property type="entry name" value="Multidrug resistance efflux transporter EmrE"/>
    <property type="match status" value="2"/>
</dbReference>
<evidence type="ECO:0000256" key="5">
    <source>
        <dbReference type="ARBA" id="ARBA00022989"/>
    </source>
</evidence>
<dbReference type="Proteomes" id="UP000282311">
    <property type="component" value="Unassembled WGS sequence"/>
</dbReference>
<reference evidence="9 10" key="1">
    <citation type="journal article" date="2007" name="Int. J. Syst. Evol. Microbiol.">
        <title>Paenibacillus ginsengarvi sp. nov., isolated from soil from ginseng cultivation.</title>
        <authorList>
            <person name="Yoon M.H."/>
            <person name="Ten L.N."/>
            <person name="Im W.T."/>
        </authorList>
    </citation>
    <scope>NUCLEOTIDE SEQUENCE [LARGE SCALE GENOMIC DNA]</scope>
    <source>
        <strain evidence="9 10">KCTC 13059</strain>
    </source>
</reference>
<keyword evidence="6 7" id="KW-0472">Membrane</keyword>
<feature type="transmembrane region" description="Helical" evidence="7">
    <location>
        <begin position="70"/>
        <end position="90"/>
    </location>
</feature>
<dbReference type="InterPro" id="IPR050638">
    <property type="entry name" value="AA-Vitamin_Transporters"/>
</dbReference>
<protein>
    <submittedName>
        <fullName evidence="9">DMT family transporter</fullName>
    </submittedName>
</protein>